<dbReference type="KEGG" id="mat:MARTH_orf729"/>
<organism evidence="1 2">
    <name type="scientific">Metamycoplasma arthritidis (strain 158L3-1)</name>
    <name type="common">Mycoplasma arthritidis</name>
    <dbReference type="NCBI Taxonomy" id="243272"/>
    <lineage>
        <taxon>Bacteria</taxon>
        <taxon>Bacillati</taxon>
        <taxon>Mycoplasmatota</taxon>
        <taxon>Mycoplasmoidales</taxon>
        <taxon>Metamycoplasmataceae</taxon>
        <taxon>Metamycoplasma</taxon>
    </lineage>
</organism>
<dbReference type="Pfam" id="PF09245">
    <property type="entry name" value="MA-Mit"/>
    <property type="match status" value="1"/>
</dbReference>
<dbReference type="RefSeq" id="WP_012498442.1">
    <property type="nucleotide sequence ID" value="NC_011025.1"/>
</dbReference>
<dbReference type="Proteomes" id="UP000008812">
    <property type="component" value="Chromosome"/>
</dbReference>
<dbReference type="HOGENOM" id="CLU_1164828_0_0_14"/>
<dbReference type="EMBL" id="CP001047">
    <property type="protein sequence ID" value="ACF07485.1"/>
    <property type="molecule type" value="Genomic_DNA"/>
</dbReference>
<gene>
    <name evidence="1" type="ordered locus">MARTH_orf729</name>
</gene>
<dbReference type="Gene3D" id="1.10.10.530">
    <property type="entry name" value="mam-mhc complex, Chain D, Domain 2"/>
    <property type="match status" value="1"/>
</dbReference>
<proteinExistence type="predicted"/>
<evidence type="ECO:0000313" key="1">
    <source>
        <dbReference type="EMBL" id="ACF07485.1"/>
    </source>
</evidence>
<dbReference type="InterPro" id="IPR015326">
    <property type="entry name" value="M_arthritidis-der_mitogen"/>
</dbReference>
<dbReference type="InterPro" id="IPR036342">
    <property type="entry name" value="MAM_sf"/>
</dbReference>
<dbReference type="Gene3D" id="1.20.120.390">
    <property type="entry name" value="Hla class ii histocompatibility antigen, dr alpha chain. Chain D, domain 1"/>
    <property type="match status" value="1"/>
</dbReference>
<evidence type="ECO:0008006" key="3">
    <source>
        <dbReference type="Google" id="ProtNLM"/>
    </source>
</evidence>
<reference evidence="1 2" key="1">
    <citation type="journal article" date="2008" name="Infect. Immun.">
        <title>Genome of Mycoplasma arthritidis.</title>
        <authorList>
            <person name="Dybvig K."/>
            <person name="Zuhua C."/>
            <person name="Lao P."/>
            <person name="Jordan D.S."/>
            <person name="French C.T."/>
            <person name="Tu A.H."/>
            <person name="Loraine A.E."/>
        </authorList>
    </citation>
    <scope>NUCLEOTIDE SEQUENCE [LARGE SCALE GENOMIC DNA]</scope>
    <source>
        <strain evidence="1 2">158L3-1</strain>
    </source>
</reference>
<dbReference type="AlphaFoldDB" id="B3PN83"/>
<name>B3PN83_META1</name>
<keyword evidence="2" id="KW-1185">Reference proteome</keyword>
<sequence>MKNRKLLIAFATAGASFLGTMPLVSMKLRVPNPKRPNLPSLKAVKNEVVTLNELDKIIRLTNENDKTKEVIAQFRSKLNEFYQHAFNILEEYEGIEKHDDIFKMMFLKLKVVLDIQRKEPNNVEQIKRNINILDDIMKSADNELSYFVSQDLKFQALWDKAVLLSKTMKAEFKTSRPSTVDPYGPVNSVEKFFGADEDVKTIKWFKSLLIRAANYLIHYYDAPEVFQPKTDFEKAIFE</sequence>
<protein>
    <recommendedName>
        <fullName evidence="3">Superantigen</fullName>
    </recommendedName>
</protein>
<dbReference type="SUPFAM" id="SSF101344">
    <property type="entry name" value="Superantigen MAM"/>
    <property type="match status" value="1"/>
</dbReference>
<dbReference type="InterPro" id="IPR042074">
    <property type="entry name" value="M_arthritidis-der_mitogen_C"/>
</dbReference>
<evidence type="ECO:0000313" key="2">
    <source>
        <dbReference type="Proteomes" id="UP000008812"/>
    </source>
</evidence>
<accession>B3PN83</accession>